<dbReference type="Proteomes" id="UP000184301">
    <property type="component" value="Unassembled WGS sequence"/>
</dbReference>
<evidence type="ECO:0000256" key="2">
    <source>
        <dbReference type="ARBA" id="ARBA00022695"/>
    </source>
</evidence>
<dbReference type="SUPFAM" id="SSF53448">
    <property type="entry name" value="Nucleotide-diphospho-sugar transferases"/>
    <property type="match status" value="1"/>
</dbReference>
<dbReference type="InterPro" id="IPR034683">
    <property type="entry name" value="IspD/TarI"/>
</dbReference>
<feature type="site" description="Transition state stabilizer" evidence="4">
    <location>
        <position position="21"/>
    </location>
</feature>
<dbReference type="FunFam" id="3.90.550.10:FF:000003">
    <property type="entry name" value="2-C-methyl-D-erythritol 4-phosphate cytidylyltransferase"/>
    <property type="match status" value="1"/>
</dbReference>
<evidence type="ECO:0000256" key="1">
    <source>
        <dbReference type="ARBA" id="ARBA00022679"/>
    </source>
</evidence>
<dbReference type="Gene3D" id="3.90.550.10">
    <property type="entry name" value="Spore Coat Polysaccharide Biosynthesis Protein SpsA, Chain A"/>
    <property type="match status" value="1"/>
</dbReference>
<dbReference type="InterPro" id="IPR029044">
    <property type="entry name" value="Nucleotide-diphossugar_trans"/>
</dbReference>
<name>A0A1M6UL52_9FIRM</name>
<dbReference type="PANTHER" id="PTHR32125">
    <property type="entry name" value="2-C-METHYL-D-ERYTHRITOL 4-PHOSPHATE CYTIDYLYLTRANSFERASE, CHLOROPLASTIC"/>
    <property type="match status" value="1"/>
</dbReference>
<protein>
    <recommendedName>
        <fullName evidence="4">2-C-methyl-D-erythritol 4-phosphate cytidylyltransferase</fullName>
        <ecNumber evidence="4">2.7.7.60</ecNumber>
    </recommendedName>
    <alternativeName>
        <fullName evidence="4">4-diphosphocytidyl-2C-methyl-D-erythritol synthase</fullName>
    </alternativeName>
    <alternativeName>
        <fullName evidence="4">MEP cytidylyltransferase</fullName>
        <shortName evidence="4">MCT</shortName>
    </alternativeName>
</protein>
<accession>A0A1M6UL52</accession>
<keyword evidence="6" id="KW-1185">Reference proteome</keyword>
<keyword evidence="2 4" id="KW-0548">Nucleotidyltransferase</keyword>
<keyword evidence="1 4" id="KW-0808">Transferase</keyword>
<evidence type="ECO:0000313" key="6">
    <source>
        <dbReference type="Proteomes" id="UP000184301"/>
    </source>
</evidence>
<reference evidence="5 6" key="1">
    <citation type="submission" date="2016-11" db="EMBL/GenBank/DDBJ databases">
        <authorList>
            <person name="Jaros S."/>
            <person name="Januszkiewicz K."/>
            <person name="Wedrychowicz H."/>
        </authorList>
    </citation>
    <scope>NUCLEOTIDE SEQUENCE [LARGE SCALE GENOMIC DNA]</scope>
    <source>
        <strain evidence="5 6">DSM 15480</strain>
    </source>
</reference>
<dbReference type="STRING" id="1121950.SAMN02745243_03540"/>
<dbReference type="GO" id="GO:0019288">
    <property type="term" value="P:isopentenyl diphosphate biosynthetic process, methylerythritol 4-phosphate pathway"/>
    <property type="evidence" value="ECO:0007669"/>
    <property type="project" value="UniProtKB-UniRule"/>
</dbReference>
<dbReference type="OrthoDB" id="9806837at2"/>
<feature type="site" description="Positions MEP for the nucleophilic attack" evidence="4">
    <location>
        <position position="218"/>
    </location>
</feature>
<dbReference type="AlphaFoldDB" id="A0A1M6UL52"/>
<dbReference type="PANTHER" id="PTHR32125:SF4">
    <property type="entry name" value="2-C-METHYL-D-ERYTHRITOL 4-PHOSPHATE CYTIDYLYLTRANSFERASE, CHLOROPLASTIC"/>
    <property type="match status" value="1"/>
</dbReference>
<dbReference type="GO" id="GO:0050518">
    <property type="term" value="F:2-C-methyl-D-erythritol 4-phosphate cytidylyltransferase activity"/>
    <property type="evidence" value="ECO:0007669"/>
    <property type="project" value="UniProtKB-UniRule"/>
</dbReference>
<feature type="site" description="Positions MEP for the nucleophilic attack" evidence="4">
    <location>
        <position position="160"/>
    </location>
</feature>
<comment type="pathway">
    <text evidence="4">Isoprenoid biosynthesis; isopentenyl diphosphate biosynthesis via DXP pathway; isopentenyl diphosphate from 1-deoxy-D-xylulose 5-phosphate: step 2/6.</text>
</comment>
<organism evidence="5 6">
    <name type="scientific">Hespellia stercorisuis DSM 15480</name>
    <dbReference type="NCBI Taxonomy" id="1121950"/>
    <lineage>
        <taxon>Bacteria</taxon>
        <taxon>Bacillati</taxon>
        <taxon>Bacillota</taxon>
        <taxon>Clostridia</taxon>
        <taxon>Lachnospirales</taxon>
        <taxon>Lachnospiraceae</taxon>
        <taxon>Hespellia</taxon>
    </lineage>
</organism>
<dbReference type="NCBIfam" id="TIGR00453">
    <property type="entry name" value="ispD"/>
    <property type="match status" value="1"/>
</dbReference>
<sequence>MQLSTKKRCTAIVLAAGQGTRMGTEIQKQYLELDGRPVLYYSLRTFQDSPLIDEIVLVVGEGQESYCRKEIVERFGIHKVSRITCGGTERYHSVWNGLQELSDDGYVFIHDGARPFVDEEIIERVYEHVVEYDACVVGMPVKDTIKTVDEQDFVTATPNRNLVWMIQTPQVFRTDIVKKAYGLLMECGAENITDDAMVVEQMLSLPIRLVRGSYENIKITTPEDLEIAGVFVRRKK</sequence>
<comment type="function">
    <text evidence="4">Catalyzes the formation of 4-diphosphocytidyl-2-C-methyl-D-erythritol from CTP and 2-C-methyl-D-erythritol 4-phosphate (MEP).</text>
</comment>
<comment type="similarity">
    <text evidence="4">Belongs to the IspD/TarI cytidylyltransferase family. IspD subfamily.</text>
</comment>
<dbReference type="InterPro" id="IPR001228">
    <property type="entry name" value="IspD"/>
</dbReference>
<dbReference type="EC" id="2.7.7.60" evidence="4"/>
<dbReference type="Pfam" id="PF01128">
    <property type="entry name" value="IspD"/>
    <property type="match status" value="1"/>
</dbReference>
<evidence type="ECO:0000313" key="5">
    <source>
        <dbReference type="EMBL" id="SHK69921.1"/>
    </source>
</evidence>
<dbReference type="HAMAP" id="MF_00108">
    <property type="entry name" value="IspD"/>
    <property type="match status" value="1"/>
</dbReference>
<comment type="catalytic activity">
    <reaction evidence="4">
        <text>2-C-methyl-D-erythritol 4-phosphate + CTP + H(+) = 4-CDP-2-C-methyl-D-erythritol + diphosphate</text>
        <dbReference type="Rhea" id="RHEA:13429"/>
        <dbReference type="ChEBI" id="CHEBI:15378"/>
        <dbReference type="ChEBI" id="CHEBI:33019"/>
        <dbReference type="ChEBI" id="CHEBI:37563"/>
        <dbReference type="ChEBI" id="CHEBI:57823"/>
        <dbReference type="ChEBI" id="CHEBI:58262"/>
        <dbReference type="EC" id="2.7.7.60"/>
    </reaction>
</comment>
<dbReference type="CDD" id="cd02516">
    <property type="entry name" value="CDP-ME_synthetase"/>
    <property type="match status" value="1"/>
</dbReference>
<keyword evidence="3 4" id="KW-0414">Isoprene biosynthesis</keyword>
<evidence type="ECO:0000256" key="3">
    <source>
        <dbReference type="ARBA" id="ARBA00023229"/>
    </source>
</evidence>
<evidence type="ECO:0000256" key="4">
    <source>
        <dbReference type="HAMAP-Rule" id="MF_00108"/>
    </source>
</evidence>
<dbReference type="UniPathway" id="UPA00056">
    <property type="reaction ID" value="UER00093"/>
</dbReference>
<feature type="site" description="Transition state stabilizer" evidence="4">
    <location>
        <position position="28"/>
    </location>
</feature>
<proteinExistence type="inferred from homology"/>
<dbReference type="InterPro" id="IPR050088">
    <property type="entry name" value="IspD/TarI_cytidylyltransf_bact"/>
</dbReference>
<dbReference type="RefSeq" id="WP_073112857.1">
    <property type="nucleotide sequence ID" value="NZ_FQZY01000074.1"/>
</dbReference>
<gene>
    <name evidence="4" type="primary">ispD</name>
    <name evidence="5" type="ORF">SAMN02745243_03540</name>
</gene>
<dbReference type="EMBL" id="FQZY01000074">
    <property type="protein sequence ID" value="SHK69921.1"/>
    <property type="molecule type" value="Genomic_DNA"/>
</dbReference>